<feature type="domain" description="tRNA-specific 2-thiouridylase MnmA-like C-terminal" evidence="13">
    <location>
        <begin position="414"/>
        <end position="492"/>
    </location>
</feature>
<dbReference type="EC" id="2.8.1.14" evidence="3"/>
<comment type="similarity">
    <text evidence="2">Belongs to the MnmA/TRMU family.</text>
</comment>
<feature type="region of interest" description="Disordered" evidence="12">
    <location>
        <begin position="1"/>
        <end position="21"/>
    </location>
</feature>
<reference evidence="15 16" key="1">
    <citation type="journal article" date="2018" name="Mol. Biol. Evol.">
        <title>Broad Genomic Sampling Reveals a Smut Pathogenic Ancestry of the Fungal Clade Ustilaginomycotina.</title>
        <authorList>
            <person name="Kijpornyongpan T."/>
            <person name="Mondo S.J."/>
            <person name="Barry K."/>
            <person name="Sandor L."/>
            <person name="Lee J."/>
            <person name="Lipzen A."/>
            <person name="Pangilinan J."/>
            <person name="LaButti K."/>
            <person name="Hainaut M."/>
            <person name="Henrissat B."/>
            <person name="Grigoriev I.V."/>
            <person name="Spatafora J.W."/>
            <person name="Aime M.C."/>
        </authorList>
    </citation>
    <scope>NUCLEOTIDE SEQUENCE [LARGE SCALE GENOMIC DNA]</scope>
    <source>
        <strain evidence="15 16">MCA 4658</strain>
    </source>
</reference>
<dbReference type="Gene3D" id="2.30.30.280">
    <property type="entry name" value="Adenine nucleotide alpha hydrolases-like domains"/>
    <property type="match status" value="1"/>
</dbReference>
<dbReference type="InterPro" id="IPR046884">
    <property type="entry name" value="MnmA-like_central"/>
</dbReference>
<dbReference type="InterPro" id="IPR014729">
    <property type="entry name" value="Rossmann-like_a/b/a_fold"/>
</dbReference>
<evidence type="ECO:0000259" key="14">
    <source>
        <dbReference type="Pfam" id="PF20259"/>
    </source>
</evidence>
<comment type="catalytic activity">
    <reaction evidence="11">
        <text>5-taurinomethyluridine(34) in tRNA + S-sulfanyl-L-cysteinyl-[protein] + AH2 + ATP = 5-taurinomethyl-2-thiouridine(34) in tRNA + L-cysteinyl-[protein] + A + AMP + diphosphate + H(+)</text>
        <dbReference type="Rhea" id="RHEA:47040"/>
        <dbReference type="Rhea" id="RHEA-COMP:10131"/>
        <dbReference type="Rhea" id="RHEA-COMP:11726"/>
        <dbReference type="Rhea" id="RHEA-COMP:11732"/>
        <dbReference type="Rhea" id="RHEA-COMP:11733"/>
        <dbReference type="ChEBI" id="CHEBI:13193"/>
        <dbReference type="ChEBI" id="CHEBI:15378"/>
        <dbReference type="ChEBI" id="CHEBI:17499"/>
        <dbReference type="ChEBI" id="CHEBI:29950"/>
        <dbReference type="ChEBI" id="CHEBI:30616"/>
        <dbReference type="ChEBI" id="CHEBI:33019"/>
        <dbReference type="ChEBI" id="CHEBI:61963"/>
        <dbReference type="ChEBI" id="CHEBI:87171"/>
        <dbReference type="ChEBI" id="CHEBI:87172"/>
        <dbReference type="ChEBI" id="CHEBI:456215"/>
        <dbReference type="EC" id="2.8.1.14"/>
    </reaction>
</comment>
<dbReference type="STRING" id="1522189.A0A316W617"/>
<evidence type="ECO:0000256" key="4">
    <source>
        <dbReference type="ARBA" id="ARBA00022555"/>
    </source>
</evidence>
<evidence type="ECO:0000256" key="12">
    <source>
        <dbReference type="SAM" id="MobiDB-lite"/>
    </source>
</evidence>
<keyword evidence="5" id="KW-0808">Transferase</keyword>
<gene>
    <name evidence="15" type="ORF">IE81DRAFT_320108</name>
</gene>
<dbReference type="FunCoup" id="A0A316W617">
    <property type="interactions" value="302"/>
</dbReference>
<evidence type="ECO:0000256" key="3">
    <source>
        <dbReference type="ARBA" id="ARBA00011953"/>
    </source>
</evidence>
<dbReference type="InterPro" id="IPR046885">
    <property type="entry name" value="MnmA-like_C"/>
</dbReference>
<dbReference type="GO" id="GO:0005524">
    <property type="term" value="F:ATP binding"/>
    <property type="evidence" value="ECO:0007669"/>
    <property type="project" value="UniProtKB-KW"/>
</dbReference>
<dbReference type="PANTHER" id="PTHR11933:SF5">
    <property type="entry name" value="MITOCHONDRIAL TRNA-SPECIFIC 2-THIOURIDYLASE 1"/>
    <property type="match status" value="1"/>
</dbReference>
<dbReference type="Proteomes" id="UP000245783">
    <property type="component" value="Unassembled WGS sequence"/>
</dbReference>
<keyword evidence="7" id="KW-0547">Nucleotide-binding</keyword>
<dbReference type="Pfam" id="PF20258">
    <property type="entry name" value="tRNA_Me_trans_C"/>
    <property type="match status" value="1"/>
</dbReference>
<evidence type="ECO:0000256" key="8">
    <source>
        <dbReference type="ARBA" id="ARBA00022840"/>
    </source>
</evidence>
<dbReference type="PANTHER" id="PTHR11933">
    <property type="entry name" value="TRNA 5-METHYLAMINOMETHYL-2-THIOURIDYLATE -METHYLTRANSFERASE"/>
    <property type="match status" value="1"/>
</dbReference>
<feature type="compositionally biased region" description="Low complexity" evidence="12">
    <location>
        <begin position="8"/>
        <end position="21"/>
    </location>
</feature>
<dbReference type="FunFam" id="2.30.30.280:FF:000001">
    <property type="entry name" value="tRNA-specific 2-thiouridylase MnmA"/>
    <property type="match status" value="1"/>
</dbReference>
<dbReference type="GeneID" id="37034791"/>
<comment type="function">
    <text evidence="1">Catalyzes the 2-thiolation of uridine at the wobble position (U34) of mitochondrial tRNA(Lys), tRNA(Glu) and tRNA(Gln). Required for the formation of 5-taurinomethyl-2-thiouridine (tm5s2U) of mitochondrial tRNA(Lys), tRNA(Glu), and tRNA(Gln) at the wobble position. ATP is required to activate the C2 atom of the wobble base.</text>
</comment>
<evidence type="ECO:0000256" key="5">
    <source>
        <dbReference type="ARBA" id="ARBA00022679"/>
    </source>
</evidence>
<keyword evidence="8" id="KW-0067">ATP-binding</keyword>
<dbReference type="RefSeq" id="XP_025372526.1">
    <property type="nucleotide sequence ID" value="XM_025512921.1"/>
</dbReference>
<dbReference type="OrthoDB" id="3685at2759"/>
<dbReference type="InParanoid" id="A0A316W617"/>
<keyword evidence="9" id="KW-0694">RNA-binding</keyword>
<keyword evidence="16" id="KW-1185">Reference proteome</keyword>
<evidence type="ECO:0000256" key="10">
    <source>
        <dbReference type="ARBA" id="ARBA00023157"/>
    </source>
</evidence>
<evidence type="ECO:0000256" key="11">
    <source>
        <dbReference type="ARBA" id="ARBA00049564"/>
    </source>
</evidence>
<dbReference type="GO" id="GO:0016783">
    <property type="term" value="F:sulfurtransferase activity"/>
    <property type="evidence" value="ECO:0007669"/>
    <property type="project" value="InterPro"/>
</dbReference>
<keyword evidence="6" id="KW-0819">tRNA processing</keyword>
<evidence type="ECO:0000256" key="9">
    <source>
        <dbReference type="ARBA" id="ARBA00022884"/>
    </source>
</evidence>
<evidence type="ECO:0000256" key="1">
    <source>
        <dbReference type="ARBA" id="ARBA00003986"/>
    </source>
</evidence>
<evidence type="ECO:0000256" key="2">
    <source>
        <dbReference type="ARBA" id="ARBA00006191"/>
    </source>
</evidence>
<evidence type="ECO:0000259" key="13">
    <source>
        <dbReference type="Pfam" id="PF20258"/>
    </source>
</evidence>
<dbReference type="EMBL" id="KZ819355">
    <property type="protein sequence ID" value="PWN45366.1"/>
    <property type="molecule type" value="Genomic_DNA"/>
</dbReference>
<dbReference type="InterPro" id="IPR023382">
    <property type="entry name" value="MnmA-like_central_sf"/>
</dbReference>
<dbReference type="Gene3D" id="3.40.50.620">
    <property type="entry name" value="HUPs"/>
    <property type="match status" value="1"/>
</dbReference>
<dbReference type="Gene3D" id="2.40.30.10">
    <property type="entry name" value="Translation factors"/>
    <property type="match status" value="1"/>
</dbReference>
<keyword evidence="4" id="KW-0820">tRNA-binding</keyword>
<evidence type="ECO:0000256" key="7">
    <source>
        <dbReference type="ARBA" id="ARBA00022741"/>
    </source>
</evidence>
<dbReference type="GO" id="GO:0002143">
    <property type="term" value="P:tRNA wobble position uridine thiolation"/>
    <property type="evidence" value="ECO:0007669"/>
    <property type="project" value="TreeGrafter"/>
</dbReference>
<dbReference type="CDD" id="cd01998">
    <property type="entry name" value="MnmA_TRMU-like"/>
    <property type="match status" value="1"/>
</dbReference>
<dbReference type="Pfam" id="PF03054">
    <property type="entry name" value="tRNA_Me_trans"/>
    <property type="match status" value="1"/>
</dbReference>
<feature type="domain" description="tRNA-specific 2-thiouridylase MnmA-like central" evidence="14">
    <location>
        <begin position="339"/>
        <end position="399"/>
    </location>
</feature>
<evidence type="ECO:0000256" key="6">
    <source>
        <dbReference type="ARBA" id="ARBA00022694"/>
    </source>
</evidence>
<dbReference type="AlphaFoldDB" id="A0A316W617"/>
<sequence>MSTPSLVRSARATGGSAATSTSWWRQTPRRYAAALPLHRCSCKGQQHRRIATKSTLPPLFDLNDSRPGPQKGDLAYLAMSGGVDSSVAALLAIQQGLQPSPLFMRNWNDLDEGEAFEPGAGGKEGCSWLEDWKRVKRTCVALGLKEEDAQLIDLSTQYWLSVFAPALEVWQRGETPNPDVACNREIKFGALLDRVLCGSASQSASGSFAVGEKAEYGRRPRKTWLVTGHYAGLIYSPDGYSAALRRARDKTKDQSYFLSSVSRSALSKVHLPLSQLEKSRVRELARKHRLPAAEQEESMGLCFVGTRRKQPRQGDNHDLARRMASRVHSTKLQERAFASFISSYLTPSPGPILSPDGTRLGSHAGLHTLTIGQRARLPGAKKAWFVSSKDVKTNSISVVAGQEHPALWAISVNVGAITWHASTQHKQISAQVRYRADAVPAKVTHDSDHISDQSSPFGSTCRVSFDRPILAVAPGQVCAMYDGDAVVGSGIIRSVETFGSAAAASTMARQEFHAHTAHGAESPSSSA</sequence>
<protein>
    <recommendedName>
        <fullName evidence="3">tRNA-5-taurinomethyluridine 2-sulfurtransferase</fullName>
        <ecNumber evidence="3">2.8.1.14</ecNumber>
    </recommendedName>
</protein>
<dbReference type="GO" id="GO:0005739">
    <property type="term" value="C:mitochondrion"/>
    <property type="evidence" value="ECO:0007669"/>
    <property type="project" value="TreeGrafter"/>
</dbReference>
<keyword evidence="10" id="KW-1015">Disulfide bond</keyword>
<evidence type="ECO:0000313" key="16">
    <source>
        <dbReference type="Proteomes" id="UP000245783"/>
    </source>
</evidence>
<accession>A0A316W617</accession>
<name>A0A316W617_9BASI</name>
<dbReference type="Pfam" id="PF20259">
    <property type="entry name" value="tRNA_Me_trans_M"/>
    <property type="match status" value="1"/>
</dbReference>
<dbReference type="InterPro" id="IPR004506">
    <property type="entry name" value="MnmA-like"/>
</dbReference>
<dbReference type="SUPFAM" id="SSF52402">
    <property type="entry name" value="Adenine nucleotide alpha hydrolases-like"/>
    <property type="match status" value="1"/>
</dbReference>
<proteinExistence type="inferred from homology"/>
<organism evidence="15 16">
    <name type="scientific">Ceraceosorus guamensis</name>
    <dbReference type="NCBI Taxonomy" id="1522189"/>
    <lineage>
        <taxon>Eukaryota</taxon>
        <taxon>Fungi</taxon>
        <taxon>Dikarya</taxon>
        <taxon>Basidiomycota</taxon>
        <taxon>Ustilaginomycotina</taxon>
        <taxon>Exobasidiomycetes</taxon>
        <taxon>Ceraceosorales</taxon>
        <taxon>Ceraceosoraceae</taxon>
        <taxon>Ceraceosorus</taxon>
    </lineage>
</organism>
<evidence type="ECO:0000313" key="15">
    <source>
        <dbReference type="EMBL" id="PWN45366.1"/>
    </source>
</evidence>
<dbReference type="GO" id="GO:0000049">
    <property type="term" value="F:tRNA binding"/>
    <property type="evidence" value="ECO:0007669"/>
    <property type="project" value="UniProtKB-KW"/>
</dbReference>